<proteinExistence type="predicted"/>
<dbReference type="EMBL" id="JADNRY010000014">
    <property type="protein sequence ID" value="KAF9074197.1"/>
    <property type="molecule type" value="Genomic_DNA"/>
</dbReference>
<keyword evidence="1" id="KW-0732">Signal</keyword>
<dbReference type="Proteomes" id="UP000772434">
    <property type="component" value="Unassembled WGS sequence"/>
</dbReference>
<dbReference type="AlphaFoldDB" id="A0A9P5Q3Z2"/>
<gene>
    <name evidence="2" type="ORF">BDP27DRAFT_1317465</name>
</gene>
<name>A0A9P5Q3Z2_9AGAR</name>
<sequence>MRYPILFMVIASSLLAVYSLPMEARAGPYEHSCRTLPVLYATSLSRTLNKVFGRRPDDEIEFKNLYNPLPVTPEMNYIEVTGVLGCTEDNPCPGWMAKRDANGQWVVGIREPGSHQYNGRAPDAPDNATVGRKNAVRYLQRQWETYKEVFLRNFMVPEVTIARAIATPEKECKPEEYSEPLNRALNRESKDPIISKVKLGKMPDPPEGYPGSDWFYFRLVKGDKRCSVESPCFGCIVRGPGTTHEPGRIHLLIAQKGTVPGQFVRIGVYPDHNENQMLTAMQNQIQHWTKGK</sequence>
<evidence type="ECO:0000256" key="1">
    <source>
        <dbReference type="SAM" id="SignalP"/>
    </source>
</evidence>
<accession>A0A9P5Q3Z2</accession>
<evidence type="ECO:0000313" key="2">
    <source>
        <dbReference type="EMBL" id="KAF9074197.1"/>
    </source>
</evidence>
<feature type="signal peptide" evidence="1">
    <location>
        <begin position="1"/>
        <end position="26"/>
    </location>
</feature>
<evidence type="ECO:0000313" key="3">
    <source>
        <dbReference type="Proteomes" id="UP000772434"/>
    </source>
</evidence>
<feature type="chain" id="PRO_5040275473" evidence="1">
    <location>
        <begin position="27"/>
        <end position="292"/>
    </location>
</feature>
<comment type="caution">
    <text evidence="2">The sequence shown here is derived from an EMBL/GenBank/DDBJ whole genome shotgun (WGS) entry which is preliminary data.</text>
</comment>
<keyword evidence="3" id="KW-1185">Reference proteome</keyword>
<organism evidence="2 3">
    <name type="scientific">Rhodocollybia butyracea</name>
    <dbReference type="NCBI Taxonomy" id="206335"/>
    <lineage>
        <taxon>Eukaryota</taxon>
        <taxon>Fungi</taxon>
        <taxon>Dikarya</taxon>
        <taxon>Basidiomycota</taxon>
        <taxon>Agaricomycotina</taxon>
        <taxon>Agaricomycetes</taxon>
        <taxon>Agaricomycetidae</taxon>
        <taxon>Agaricales</taxon>
        <taxon>Marasmiineae</taxon>
        <taxon>Omphalotaceae</taxon>
        <taxon>Rhodocollybia</taxon>
    </lineage>
</organism>
<reference evidence="2" key="1">
    <citation type="submission" date="2020-11" db="EMBL/GenBank/DDBJ databases">
        <authorList>
            <consortium name="DOE Joint Genome Institute"/>
            <person name="Ahrendt S."/>
            <person name="Riley R."/>
            <person name="Andreopoulos W."/>
            <person name="Labutti K."/>
            <person name="Pangilinan J."/>
            <person name="Ruiz-Duenas F.J."/>
            <person name="Barrasa J.M."/>
            <person name="Sanchez-Garcia M."/>
            <person name="Camarero S."/>
            <person name="Miyauchi S."/>
            <person name="Serrano A."/>
            <person name="Linde D."/>
            <person name="Babiker R."/>
            <person name="Drula E."/>
            <person name="Ayuso-Fernandez I."/>
            <person name="Pacheco R."/>
            <person name="Padilla G."/>
            <person name="Ferreira P."/>
            <person name="Barriuso J."/>
            <person name="Kellner H."/>
            <person name="Castanera R."/>
            <person name="Alfaro M."/>
            <person name="Ramirez L."/>
            <person name="Pisabarro A.G."/>
            <person name="Kuo A."/>
            <person name="Tritt A."/>
            <person name="Lipzen A."/>
            <person name="He G."/>
            <person name="Yan M."/>
            <person name="Ng V."/>
            <person name="Cullen D."/>
            <person name="Martin F."/>
            <person name="Rosso M.-N."/>
            <person name="Henrissat B."/>
            <person name="Hibbett D."/>
            <person name="Martinez A.T."/>
            <person name="Grigoriev I.V."/>
        </authorList>
    </citation>
    <scope>NUCLEOTIDE SEQUENCE</scope>
    <source>
        <strain evidence="2">AH 40177</strain>
    </source>
</reference>
<protein>
    <submittedName>
        <fullName evidence="2">Uncharacterized protein</fullName>
    </submittedName>
</protein>